<accession>A0A1X7V290</accession>
<sequence>MSFVVLLILTPFYCMTIDTIRARQRKLKLHYVHSLSFSMISIVDLVRVSRF</sequence>
<dbReference type="EnsemblMetazoa" id="Aqu2.1.34118_001">
    <property type="protein sequence ID" value="Aqu2.1.34118_001"/>
    <property type="gene ID" value="Aqu2.1.34118"/>
</dbReference>
<dbReference type="InParanoid" id="A0A1X7V290"/>
<proteinExistence type="predicted"/>
<evidence type="ECO:0000313" key="1">
    <source>
        <dbReference type="EnsemblMetazoa" id="Aqu2.1.34118_001"/>
    </source>
</evidence>
<name>A0A1X7V290_AMPQE</name>
<organism evidence="1">
    <name type="scientific">Amphimedon queenslandica</name>
    <name type="common">Sponge</name>
    <dbReference type="NCBI Taxonomy" id="400682"/>
    <lineage>
        <taxon>Eukaryota</taxon>
        <taxon>Metazoa</taxon>
        <taxon>Porifera</taxon>
        <taxon>Demospongiae</taxon>
        <taxon>Heteroscleromorpha</taxon>
        <taxon>Haplosclerida</taxon>
        <taxon>Niphatidae</taxon>
        <taxon>Amphimedon</taxon>
    </lineage>
</organism>
<reference evidence="1" key="1">
    <citation type="submission" date="2017-05" db="UniProtKB">
        <authorList>
            <consortium name="EnsemblMetazoa"/>
        </authorList>
    </citation>
    <scope>IDENTIFICATION</scope>
</reference>
<dbReference type="AlphaFoldDB" id="A0A1X7V290"/>
<protein>
    <submittedName>
        <fullName evidence="1">Uncharacterized protein</fullName>
    </submittedName>
</protein>